<dbReference type="AlphaFoldDB" id="A0A9I9EFF3"/>
<sequence length="102" mass="11502">MSGGKNEKWALMSFFKRRMFNLPSPPPVYISFFHPSRRLCPVVVLAVATTVPSRCICKIFIVCSSRAFNILEILANKHRQSSLLFKDQLPSSSSSPTLEELV</sequence>
<dbReference type="Gramene" id="MELO3C032775.2.1">
    <property type="protein sequence ID" value="MELO3C032775.2.1"/>
    <property type="gene ID" value="MELO3C032775.2"/>
</dbReference>
<protein>
    <submittedName>
        <fullName evidence="1">Uncharacterized protein</fullName>
    </submittedName>
</protein>
<organism evidence="1">
    <name type="scientific">Cucumis melo</name>
    <name type="common">Muskmelon</name>
    <dbReference type="NCBI Taxonomy" id="3656"/>
    <lineage>
        <taxon>Eukaryota</taxon>
        <taxon>Viridiplantae</taxon>
        <taxon>Streptophyta</taxon>
        <taxon>Embryophyta</taxon>
        <taxon>Tracheophyta</taxon>
        <taxon>Spermatophyta</taxon>
        <taxon>Magnoliopsida</taxon>
        <taxon>eudicotyledons</taxon>
        <taxon>Gunneridae</taxon>
        <taxon>Pentapetalae</taxon>
        <taxon>rosids</taxon>
        <taxon>fabids</taxon>
        <taxon>Cucurbitales</taxon>
        <taxon>Cucurbitaceae</taxon>
        <taxon>Benincaseae</taxon>
        <taxon>Cucumis</taxon>
    </lineage>
</organism>
<dbReference type="EnsemblPlants" id="MELO3C032775.2.1">
    <property type="protein sequence ID" value="MELO3C032775.2.1"/>
    <property type="gene ID" value="MELO3C032775.2"/>
</dbReference>
<reference evidence="1" key="1">
    <citation type="submission" date="2023-03" db="UniProtKB">
        <authorList>
            <consortium name="EnsemblPlants"/>
        </authorList>
    </citation>
    <scope>IDENTIFICATION</scope>
</reference>
<accession>A0A9I9EFF3</accession>
<proteinExistence type="predicted"/>
<evidence type="ECO:0000313" key="1">
    <source>
        <dbReference type="EnsemblPlants" id="MELO3C032775.2.1"/>
    </source>
</evidence>
<name>A0A9I9EFF3_CUCME</name>